<dbReference type="EMBL" id="AP026978">
    <property type="protein sequence ID" value="BDU01022.1"/>
    <property type="molecule type" value="Genomic_DNA"/>
</dbReference>
<organism evidence="2 3">
    <name type="scientific">Nocardia sputorum</name>
    <dbReference type="NCBI Taxonomy" id="2984338"/>
    <lineage>
        <taxon>Bacteria</taxon>
        <taxon>Bacillati</taxon>
        <taxon>Actinomycetota</taxon>
        <taxon>Actinomycetes</taxon>
        <taxon>Mycobacteriales</taxon>
        <taxon>Nocardiaceae</taxon>
        <taxon>Nocardia</taxon>
    </lineage>
</organism>
<feature type="compositionally biased region" description="Low complexity" evidence="1">
    <location>
        <begin position="101"/>
        <end position="117"/>
    </location>
</feature>
<evidence type="ECO:0000313" key="3">
    <source>
        <dbReference type="Proteomes" id="UP001317870"/>
    </source>
</evidence>
<dbReference type="RefSeq" id="WP_281874011.1">
    <property type="nucleotide sequence ID" value="NZ_AP026978.1"/>
</dbReference>
<dbReference type="Proteomes" id="UP001317870">
    <property type="component" value="Chromosome"/>
</dbReference>
<proteinExistence type="predicted"/>
<accession>A0ABM8D119</accession>
<keyword evidence="3" id="KW-1185">Reference proteome</keyword>
<gene>
    <name evidence="2" type="ORF">IFM12276_40500</name>
</gene>
<protein>
    <submittedName>
        <fullName evidence="2">Uncharacterized protein</fullName>
    </submittedName>
</protein>
<evidence type="ECO:0000256" key="1">
    <source>
        <dbReference type="SAM" id="MobiDB-lite"/>
    </source>
</evidence>
<reference evidence="2 3" key="1">
    <citation type="submission" date="2022-11" db="EMBL/GenBank/DDBJ databases">
        <title>Genome Sequencing of Nocardia sp. ON39_IFM12276 and assembly.</title>
        <authorList>
            <person name="Shimojima M."/>
            <person name="Toyokawa M."/>
            <person name="Uesaka K."/>
        </authorList>
    </citation>
    <scope>NUCLEOTIDE SEQUENCE [LARGE SCALE GENOMIC DNA]</scope>
    <source>
        <strain evidence="2 3">IFM 12276</strain>
    </source>
</reference>
<name>A0ABM8D119_9NOCA</name>
<sequence length="123" mass="13395">MDLAVLPCARDPSRRRDPQLVAQVLAHHHVDGWSPTRIAREINKGLPAKVVIVAHYWDIETEPTNGLLTAVTRNVIQAALDAETTEHLGYARVTGLRRPRPVATTTAMAPAAKPCTPISARPP</sequence>
<evidence type="ECO:0000313" key="2">
    <source>
        <dbReference type="EMBL" id="BDU01022.1"/>
    </source>
</evidence>
<feature type="region of interest" description="Disordered" evidence="1">
    <location>
        <begin position="101"/>
        <end position="123"/>
    </location>
</feature>